<sequence length="400" mass="42465">MQHRIVVLGAGYTGAVAAGRLAKRLHGDDVRITLVNPESDFVERVRLHQLATGQDLKPRPFSEMFAGTGVELKLATVTAVDVDRKSVAITTADGPQQEGLGYDTLVYALGSGWDAGGVPGVTEHAHDVSSRPGALRLRDRLAALRAGRPVVVVGGGLTGLEAATEIAEARPDLSVALAVRGTPGDWLSRKGRTHLRKVTDRLGITVHEDTAVTRVEADAVTTADGRTIPADVTVWTTGFAVHPIARATALEVTDHGRIVVDATMRSASHEDVYAVGDAAMAIGPGGKPLRMSCASGVPMAWQAADAVAARLTGVKVPRIRIRYFQQCVSLGRNDGLIQLVTADDRAVERALTGRWAARYKELICKSATWGVTHPTTGMPSRQRRVTQPQAPMDASARIAA</sequence>
<dbReference type="InterPro" id="IPR023753">
    <property type="entry name" value="FAD/NAD-binding_dom"/>
</dbReference>
<reference evidence="8" key="2">
    <citation type="submission" date="2020-09" db="EMBL/GenBank/DDBJ databases">
        <authorList>
            <person name="Sun Q."/>
            <person name="Ohkuma M."/>
        </authorList>
    </citation>
    <scope>NUCLEOTIDE SEQUENCE</scope>
    <source>
        <strain evidence="8">JCM 4490</strain>
    </source>
</reference>
<comment type="cofactor">
    <cofactor evidence="1">
        <name>FAD</name>
        <dbReference type="ChEBI" id="CHEBI:57692"/>
    </cofactor>
</comment>
<name>A0A918MRG8_9ACTN</name>
<evidence type="ECO:0000313" key="9">
    <source>
        <dbReference type="Proteomes" id="UP000620224"/>
    </source>
</evidence>
<protein>
    <submittedName>
        <fullName evidence="8">Oxidoreductase</fullName>
    </submittedName>
</protein>
<dbReference type="PRINTS" id="PR00368">
    <property type="entry name" value="FADPNR"/>
</dbReference>
<dbReference type="InterPro" id="IPR051169">
    <property type="entry name" value="NADH-Q_oxidoreductase"/>
</dbReference>
<dbReference type="SUPFAM" id="SSF51905">
    <property type="entry name" value="FAD/NAD(P)-binding domain"/>
    <property type="match status" value="1"/>
</dbReference>
<proteinExistence type="inferred from homology"/>
<evidence type="ECO:0000256" key="1">
    <source>
        <dbReference type="ARBA" id="ARBA00001974"/>
    </source>
</evidence>
<dbReference type="AlphaFoldDB" id="A0A918MRG8"/>
<evidence type="ECO:0000256" key="5">
    <source>
        <dbReference type="ARBA" id="ARBA00023002"/>
    </source>
</evidence>
<evidence type="ECO:0000256" key="2">
    <source>
        <dbReference type="ARBA" id="ARBA00005272"/>
    </source>
</evidence>
<dbReference type="EMBL" id="BMUE01000008">
    <property type="protein sequence ID" value="GGW58865.1"/>
    <property type="molecule type" value="Genomic_DNA"/>
</dbReference>
<keyword evidence="5" id="KW-0560">Oxidoreductase</keyword>
<keyword evidence="9" id="KW-1185">Reference proteome</keyword>
<gene>
    <name evidence="8" type="ORF">GCM10010503_39970</name>
</gene>
<keyword evidence="3" id="KW-0285">Flavoprotein</keyword>
<dbReference type="PANTHER" id="PTHR42913">
    <property type="entry name" value="APOPTOSIS-INDUCING FACTOR 1"/>
    <property type="match status" value="1"/>
</dbReference>
<dbReference type="GO" id="GO:0019646">
    <property type="term" value="P:aerobic electron transport chain"/>
    <property type="evidence" value="ECO:0007669"/>
    <property type="project" value="TreeGrafter"/>
</dbReference>
<dbReference type="GO" id="GO:0003955">
    <property type="term" value="F:NAD(P)H dehydrogenase (quinone) activity"/>
    <property type="evidence" value="ECO:0007669"/>
    <property type="project" value="TreeGrafter"/>
</dbReference>
<organism evidence="8 9">
    <name type="scientific">Streptomyces lucensis JCM 4490</name>
    <dbReference type="NCBI Taxonomy" id="1306176"/>
    <lineage>
        <taxon>Bacteria</taxon>
        <taxon>Bacillati</taxon>
        <taxon>Actinomycetota</taxon>
        <taxon>Actinomycetes</taxon>
        <taxon>Kitasatosporales</taxon>
        <taxon>Streptomycetaceae</taxon>
        <taxon>Streptomyces</taxon>
    </lineage>
</organism>
<evidence type="ECO:0000313" key="8">
    <source>
        <dbReference type="EMBL" id="GGW58865.1"/>
    </source>
</evidence>
<dbReference type="PANTHER" id="PTHR42913:SF3">
    <property type="entry name" value="64 KDA MITOCHONDRIAL NADH DEHYDROGENASE (EUROFUNG)"/>
    <property type="match status" value="1"/>
</dbReference>
<comment type="similarity">
    <text evidence="2">Belongs to the NADH dehydrogenase family.</text>
</comment>
<keyword evidence="4" id="KW-0274">FAD</keyword>
<dbReference type="Proteomes" id="UP000620224">
    <property type="component" value="Unassembled WGS sequence"/>
</dbReference>
<dbReference type="RefSeq" id="WP_190016653.1">
    <property type="nucleotide sequence ID" value="NZ_BMUE01000008.1"/>
</dbReference>
<evidence type="ECO:0000256" key="3">
    <source>
        <dbReference type="ARBA" id="ARBA00022630"/>
    </source>
</evidence>
<comment type="caution">
    <text evidence="8">The sequence shown here is derived from an EMBL/GenBank/DDBJ whole genome shotgun (WGS) entry which is preliminary data.</text>
</comment>
<dbReference type="PRINTS" id="PR00411">
    <property type="entry name" value="PNDRDTASEI"/>
</dbReference>
<dbReference type="Pfam" id="PF07992">
    <property type="entry name" value="Pyr_redox_2"/>
    <property type="match status" value="1"/>
</dbReference>
<feature type="region of interest" description="Disordered" evidence="6">
    <location>
        <begin position="373"/>
        <end position="400"/>
    </location>
</feature>
<evidence type="ECO:0000256" key="4">
    <source>
        <dbReference type="ARBA" id="ARBA00022827"/>
    </source>
</evidence>
<dbReference type="InterPro" id="IPR036188">
    <property type="entry name" value="FAD/NAD-bd_sf"/>
</dbReference>
<evidence type="ECO:0000259" key="7">
    <source>
        <dbReference type="Pfam" id="PF07992"/>
    </source>
</evidence>
<feature type="compositionally biased region" description="Polar residues" evidence="6">
    <location>
        <begin position="373"/>
        <end position="389"/>
    </location>
</feature>
<feature type="domain" description="FAD/NAD(P)-binding" evidence="7">
    <location>
        <begin position="4"/>
        <end position="304"/>
    </location>
</feature>
<evidence type="ECO:0000256" key="6">
    <source>
        <dbReference type="SAM" id="MobiDB-lite"/>
    </source>
</evidence>
<dbReference type="Gene3D" id="3.50.50.100">
    <property type="match status" value="1"/>
</dbReference>
<reference evidence="8" key="1">
    <citation type="journal article" date="2014" name="Int. J. Syst. Evol. Microbiol.">
        <title>Complete genome sequence of Corynebacterium casei LMG S-19264T (=DSM 44701T), isolated from a smear-ripened cheese.</title>
        <authorList>
            <consortium name="US DOE Joint Genome Institute (JGI-PGF)"/>
            <person name="Walter F."/>
            <person name="Albersmeier A."/>
            <person name="Kalinowski J."/>
            <person name="Ruckert C."/>
        </authorList>
    </citation>
    <scope>NUCLEOTIDE SEQUENCE</scope>
    <source>
        <strain evidence="8">JCM 4490</strain>
    </source>
</reference>
<accession>A0A918MRG8</accession>